<gene>
    <name evidence="1" type="ORF">L3X38_025938</name>
</gene>
<organism evidence="1 2">
    <name type="scientific">Prunus dulcis</name>
    <name type="common">Almond</name>
    <name type="synonym">Amygdalus dulcis</name>
    <dbReference type="NCBI Taxonomy" id="3755"/>
    <lineage>
        <taxon>Eukaryota</taxon>
        <taxon>Viridiplantae</taxon>
        <taxon>Streptophyta</taxon>
        <taxon>Embryophyta</taxon>
        <taxon>Tracheophyta</taxon>
        <taxon>Spermatophyta</taxon>
        <taxon>Magnoliopsida</taxon>
        <taxon>eudicotyledons</taxon>
        <taxon>Gunneridae</taxon>
        <taxon>Pentapetalae</taxon>
        <taxon>rosids</taxon>
        <taxon>fabids</taxon>
        <taxon>Rosales</taxon>
        <taxon>Rosaceae</taxon>
        <taxon>Amygdaloideae</taxon>
        <taxon>Amygdaleae</taxon>
        <taxon>Prunus</taxon>
    </lineage>
</organism>
<dbReference type="EMBL" id="JAJFAZ020000004">
    <property type="protein sequence ID" value="KAI5335804.1"/>
    <property type="molecule type" value="Genomic_DNA"/>
</dbReference>
<comment type="caution">
    <text evidence="1">The sequence shown here is derived from an EMBL/GenBank/DDBJ whole genome shotgun (WGS) entry which is preliminary data.</text>
</comment>
<keyword evidence="2" id="KW-1185">Reference proteome</keyword>
<name>A0AAD4W2P5_PRUDU</name>
<evidence type="ECO:0000313" key="2">
    <source>
        <dbReference type="Proteomes" id="UP001054821"/>
    </source>
</evidence>
<proteinExistence type="predicted"/>
<dbReference type="AlphaFoldDB" id="A0AAD4W2P5"/>
<protein>
    <submittedName>
        <fullName evidence="1">Uncharacterized protein</fullName>
    </submittedName>
</protein>
<reference evidence="1 2" key="1">
    <citation type="journal article" date="2022" name="G3 (Bethesda)">
        <title>Whole-genome sequence and methylome profiling of the almond [Prunus dulcis (Mill.) D.A. Webb] cultivar 'Nonpareil'.</title>
        <authorList>
            <person name="D'Amico-Willman K.M."/>
            <person name="Ouma W.Z."/>
            <person name="Meulia T."/>
            <person name="Sideli G.M."/>
            <person name="Gradziel T.M."/>
            <person name="Fresnedo-Ramirez J."/>
        </authorList>
    </citation>
    <scope>NUCLEOTIDE SEQUENCE [LARGE SCALE GENOMIC DNA]</scope>
    <source>
        <strain evidence="1">Clone GOH B32 T37-40</strain>
    </source>
</reference>
<dbReference type="Proteomes" id="UP001054821">
    <property type="component" value="Chromosome 4"/>
</dbReference>
<sequence>METTDGETRRNRREEAGPWKWSGCRCNLQDRALSGRVGLGGTYSTGGTSPNVFSTCLSLHLLRSHLSYLSFFRRLLLPHLTSPAAASSYLLLSHFVFSIPNPCPLSLLFSLFLLDLQSSQLSYYFISRFCVLWQQNNKIERGKLSFTLMAIGSNNNRVYNDSTLEQ</sequence>
<evidence type="ECO:0000313" key="1">
    <source>
        <dbReference type="EMBL" id="KAI5335804.1"/>
    </source>
</evidence>
<accession>A0AAD4W2P5</accession>